<protein>
    <submittedName>
        <fullName evidence="8">Integral membrane protein</fullName>
    </submittedName>
</protein>
<keyword evidence="3 6" id="KW-1133">Transmembrane helix</keyword>
<dbReference type="PANTHER" id="PTHR33048:SF167">
    <property type="entry name" value="INTEGRAL MEMBRANE PROTEIN"/>
    <property type="match status" value="1"/>
</dbReference>
<evidence type="ECO:0000256" key="4">
    <source>
        <dbReference type="ARBA" id="ARBA00023136"/>
    </source>
</evidence>
<evidence type="ECO:0000313" key="9">
    <source>
        <dbReference type="Proteomes" id="UP001390339"/>
    </source>
</evidence>
<evidence type="ECO:0000259" key="7">
    <source>
        <dbReference type="Pfam" id="PF20684"/>
    </source>
</evidence>
<name>A0ABR2I4F4_9PEZI</name>
<evidence type="ECO:0000256" key="5">
    <source>
        <dbReference type="ARBA" id="ARBA00038359"/>
    </source>
</evidence>
<sequence>MSSPTLHMGPPGKPVDVSKLDPTFVAESNAAMILAITGVFHFLALIVVALRLYTRSCMIRAIGKDNWVMLLAVLIAVGQYAIWIIEVDHGLGRHQIVIPKGELIAVKHAGFFQVLLNFCNLCLIKISIAFALMRLTRARWVSWTLWCLIGFNIFTNVALAVLPVPIIWNLQMKTHTRMYIVGVLSLGWVAVAVGLVKSFHQVNAAAEKDGTFRQSIQFYGYLESQLGIITASAPALKPLLNKCLGREDTTYGAGQSPAAGYYARSGTNRTAKGTRPYPHIYVSSQTEVDEFELHMRQNGGRDKVGTTSKIYHSQQDPGYANWSQELILHNNYHNNNNGNEVPQRSPSSSKSVIMKRVEVVQVTDKSQ</sequence>
<gene>
    <name evidence="8" type="ORF">PGQ11_012910</name>
</gene>
<feature type="transmembrane region" description="Helical" evidence="6">
    <location>
        <begin position="145"/>
        <end position="166"/>
    </location>
</feature>
<feature type="transmembrane region" description="Helical" evidence="6">
    <location>
        <begin position="178"/>
        <end position="196"/>
    </location>
</feature>
<keyword evidence="9" id="KW-1185">Reference proteome</keyword>
<organism evidence="8 9">
    <name type="scientific">Apiospora arundinis</name>
    <dbReference type="NCBI Taxonomy" id="335852"/>
    <lineage>
        <taxon>Eukaryota</taxon>
        <taxon>Fungi</taxon>
        <taxon>Dikarya</taxon>
        <taxon>Ascomycota</taxon>
        <taxon>Pezizomycotina</taxon>
        <taxon>Sordariomycetes</taxon>
        <taxon>Xylariomycetidae</taxon>
        <taxon>Amphisphaeriales</taxon>
        <taxon>Apiosporaceae</taxon>
        <taxon>Apiospora</taxon>
    </lineage>
</organism>
<evidence type="ECO:0000256" key="3">
    <source>
        <dbReference type="ARBA" id="ARBA00022989"/>
    </source>
</evidence>
<evidence type="ECO:0000256" key="6">
    <source>
        <dbReference type="SAM" id="Phobius"/>
    </source>
</evidence>
<comment type="caution">
    <text evidence="8">The sequence shown here is derived from an EMBL/GenBank/DDBJ whole genome shotgun (WGS) entry which is preliminary data.</text>
</comment>
<dbReference type="InterPro" id="IPR049326">
    <property type="entry name" value="Rhodopsin_dom_fungi"/>
</dbReference>
<keyword evidence="2 6" id="KW-0812">Transmembrane</keyword>
<feature type="transmembrane region" description="Helical" evidence="6">
    <location>
        <begin position="66"/>
        <end position="85"/>
    </location>
</feature>
<keyword evidence="4 6" id="KW-0472">Membrane</keyword>
<comment type="subcellular location">
    <subcellularLocation>
        <location evidence="1">Membrane</location>
        <topology evidence="1">Multi-pass membrane protein</topology>
    </subcellularLocation>
</comment>
<evidence type="ECO:0000256" key="1">
    <source>
        <dbReference type="ARBA" id="ARBA00004141"/>
    </source>
</evidence>
<dbReference type="InterPro" id="IPR052337">
    <property type="entry name" value="SAT4-like"/>
</dbReference>
<feature type="transmembrane region" description="Helical" evidence="6">
    <location>
        <begin position="30"/>
        <end position="54"/>
    </location>
</feature>
<dbReference type="Proteomes" id="UP001390339">
    <property type="component" value="Unassembled WGS sequence"/>
</dbReference>
<feature type="domain" description="Rhodopsin" evidence="7">
    <location>
        <begin position="151"/>
        <end position="242"/>
    </location>
</feature>
<comment type="similarity">
    <text evidence="5">Belongs to the SAT4 family.</text>
</comment>
<dbReference type="EMBL" id="JAPCWZ010000007">
    <property type="protein sequence ID" value="KAK8856998.1"/>
    <property type="molecule type" value="Genomic_DNA"/>
</dbReference>
<proteinExistence type="inferred from homology"/>
<reference evidence="8 9" key="1">
    <citation type="journal article" date="2024" name="IMA Fungus">
        <title>Apiospora arundinis, a panoply of carbohydrate-active enzymes and secondary metabolites.</title>
        <authorList>
            <person name="Sorensen T."/>
            <person name="Petersen C."/>
            <person name="Muurmann A.T."/>
            <person name="Christiansen J.V."/>
            <person name="Brundto M.L."/>
            <person name="Overgaard C.K."/>
            <person name="Boysen A.T."/>
            <person name="Wollenberg R.D."/>
            <person name="Larsen T.O."/>
            <person name="Sorensen J.L."/>
            <person name="Nielsen K.L."/>
            <person name="Sondergaard T.E."/>
        </authorList>
    </citation>
    <scope>NUCLEOTIDE SEQUENCE [LARGE SCALE GENOMIC DNA]</scope>
    <source>
        <strain evidence="8 9">AAU 773</strain>
    </source>
</reference>
<evidence type="ECO:0000313" key="8">
    <source>
        <dbReference type="EMBL" id="KAK8856998.1"/>
    </source>
</evidence>
<dbReference type="PANTHER" id="PTHR33048">
    <property type="entry name" value="PTH11-LIKE INTEGRAL MEMBRANE PROTEIN (AFU_ORTHOLOGUE AFUA_5G11245)"/>
    <property type="match status" value="1"/>
</dbReference>
<feature type="transmembrane region" description="Helical" evidence="6">
    <location>
        <begin position="111"/>
        <end position="133"/>
    </location>
</feature>
<evidence type="ECO:0000256" key="2">
    <source>
        <dbReference type="ARBA" id="ARBA00022692"/>
    </source>
</evidence>
<accession>A0ABR2I4F4</accession>
<dbReference type="Pfam" id="PF20684">
    <property type="entry name" value="Fung_rhodopsin"/>
    <property type="match status" value="1"/>
</dbReference>